<dbReference type="SUPFAM" id="SSF50891">
    <property type="entry name" value="Cyclophilin-like"/>
    <property type="match status" value="1"/>
</dbReference>
<evidence type="ECO:0000313" key="2">
    <source>
        <dbReference type="EMBL" id="MET1491750.1"/>
    </source>
</evidence>
<reference evidence="2 3" key="1">
    <citation type="submission" date="2024-07" db="EMBL/GenBank/DDBJ databases">
        <title>Uliginosibacterium paludis KCTC:42655.</title>
        <authorList>
            <person name="Kim M.K."/>
        </authorList>
    </citation>
    <scope>NUCLEOTIDE SEQUENCE [LARGE SCALE GENOMIC DNA]</scope>
    <source>
        <strain evidence="2 3">KCTC 42655</strain>
    </source>
</reference>
<dbReference type="EMBL" id="JBEWLZ010000015">
    <property type="protein sequence ID" value="MET1491750.1"/>
    <property type="molecule type" value="Genomic_DNA"/>
</dbReference>
<dbReference type="RefSeq" id="WP_345929822.1">
    <property type="nucleotide sequence ID" value="NZ_JBDIVF010000012.1"/>
</dbReference>
<accession>A0ABV2CUY5</accession>
<evidence type="ECO:0000313" key="3">
    <source>
        <dbReference type="Proteomes" id="UP001548590"/>
    </source>
</evidence>
<evidence type="ECO:0000259" key="1">
    <source>
        <dbReference type="Pfam" id="PF18050"/>
    </source>
</evidence>
<gene>
    <name evidence="2" type="ORF">ABVT11_18065</name>
</gene>
<dbReference type="InterPro" id="IPR041183">
    <property type="entry name" value="Cyclophilin-like"/>
</dbReference>
<proteinExistence type="predicted"/>
<comment type="caution">
    <text evidence="2">The sequence shown here is derived from an EMBL/GenBank/DDBJ whole genome shotgun (WGS) entry which is preliminary data.</text>
</comment>
<dbReference type="Gene3D" id="2.40.100.20">
    <property type="match status" value="1"/>
</dbReference>
<sequence length="160" mass="17593">MKVSRPLLASVCRARRLLIALVLPLALILGAFAQRLPLPQDSASMKIRLVLPAQTLFATLQDSPAARDFYRMLPLKLTLEDYAATEKIAYPPRKLDIAGEPEGHAPAAGDLAYYAPWGNLALFHKGFRYSSGLVKLGRIESDLEPLRKPGKVTVSIERAD</sequence>
<protein>
    <submittedName>
        <fullName evidence="2">Cyclophilin-like fold protein</fullName>
    </submittedName>
</protein>
<name>A0ABV2CUY5_9RHOO</name>
<dbReference type="InterPro" id="IPR029000">
    <property type="entry name" value="Cyclophilin-like_dom_sf"/>
</dbReference>
<dbReference type="Proteomes" id="UP001548590">
    <property type="component" value="Unassembled WGS sequence"/>
</dbReference>
<organism evidence="2 3">
    <name type="scientific">Uliginosibacterium paludis</name>
    <dbReference type="NCBI Taxonomy" id="1615952"/>
    <lineage>
        <taxon>Bacteria</taxon>
        <taxon>Pseudomonadati</taxon>
        <taxon>Pseudomonadota</taxon>
        <taxon>Betaproteobacteria</taxon>
        <taxon>Rhodocyclales</taxon>
        <taxon>Zoogloeaceae</taxon>
        <taxon>Uliginosibacterium</taxon>
    </lineage>
</organism>
<keyword evidence="3" id="KW-1185">Reference proteome</keyword>
<dbReference type="Pfam" id="PF18050">
    <property type="entry name" value="Cyclophil_like2"/>
    <property type="match status" value="1"/>
</dbReference>
<feature type="domain" description="Cyclophilin-like" evidence="1">
    <location>
        <begin position="53"/>
        <end position="157"/>
    </location>
</feature>